<evidence type="ECO:0000256" key="3">
    <source>
        <dbReference type="ARBA" id="ARBA00022603"/>
    </source>
</evidence>
<dbReference type="OrthoDB" id="206354at2759"/>
<evidence type="ECO:0000313" key="7">
    <source>
        <dbReference type="Proteomes" id="UP000887226"/>
    </source>
</evidence>
<dbReference type="HAMAP" id="MF_03187">
    <property type="entry name" value="Methyltr_EFM5"/>
    <property type="match status" value="1"/>
</dbReference>
<evidence type="ECO:0000256" key="1">
    <source>
        <dbReference type="ARBA" id="ARBA00004496"/>
    </source>
</evidence>
<dbReference type="EC" id="2.1.1.-" evidence="5"/>
<comment type="function">
    <text evidence="5">S-adenosyl-L-methionine-dependent protein-lysine N-methyltransferase that trimethylates elongation factor 1-alpha at 'Lys-79'.</text>
</comment>
<comment type="similarity">
    <text evidence="5">Belongs to the class I-like SAM-binding methyltransferase superfamily. EFM5 family.</text>
</comment>
<dbReference type="GO" id="GO:0003676">
    <property type="term" value="F:nucleic acid binding"/>
    <property type="evidence" value="ECO:0007669"/>
    <property type="project" value="InterPro"/>
</dbReference>
<evidence type="ECO:0000256" key="4">
    <source>
        <dbReference type="ARBA" id="ARBA00022679"/>
    </source>
</evidence>
<sequence>MSDSNSELELSTTTLSALKEFYADRDARQHKFEELKAVAEADADASVAKELSMDAFAEDWGESQFWYSDDTATMLAERLLEGNMDKGRTIAVMSAPSVFVQLKNLLNKSGKTEGEKPKLWLLEYDKRFEVFPEFVFYDFNEPCELPEKMKGSVDAMVVDPPFLSEDCQTKAAVTVRWLSRSWGTPTDSKLIVCTGERMKSLINKLYRPQGIATTDYLPIHSKGLSNEFFCYANFECELWKWKHIT</sequence>
<keyword evidence="3 5" id="KW-0489">Methyltransferase</keyword>
<dbReference type="InterPro" id="IPR041370">
    <property type="entry name" value="Mlase_EEF1AKMT1/ZCCHC4"/>
</dbReference>
<dbReference type="PANTHER" id="PTHR13200">
    <property type="entry name" value="EEF1A LYSINE METHYLTRANSFERASE 1"/>
    <property type="match status" value="1"/>
</dbReference>
<dbReference type="InterPro" id="IPR019369">
    <property type="entry name" value="Efm5/EEF1AKMT1"/>
</dbReference>
<gene>
    <name evidence="5" type="primary">EFM5</name>
    <name evidence="6" type="ORF">BJ878DRAFT_331162</name>
</gene>
<dbReference type="PROSITE" id="PS00092">
    <property type="entry name" value="N6_MTASE"/>
    <property type="match status" value="1"/>
</dbReference>
<dbReference type="GO" id="GO:0016279">
    <property type="term" value="F:protein-lysine N-methyltransferase activity"/>
    <property type="evidence" value="ECO:0007669"/>
    <property type="project" value="UniProtKB-UniRule"/>
</dbReference>
<comment type="caution">
    <text evidence="6">The sequence shown here is derived from an EMBL/GenBank/DDBJ whole genome shotgun (WGS) entry which is preliminary data.</text>
</comment>
<dbReference type="GO" id="GO:0032259">
    <property type="term" value="P:methylation"/>
    <property type="evidence" value="ECO:0007669"/>
    <property type="project" value="UniProtKB-KW"/>
</dbReference>
<dbReference type="InterPro" id="IPR002052">
    <property type="entry name" value="DNA_methylase_N6_adenine_CS"/>
</dbReference>
<accession>A0A9P7Z5S0</accession>
<name>A0A9P7Z5S0_9HELO</name>
<dbReference type="Proteomes" id="UP000887226">
    <property type="component" value="Unassembled WGS sequence"/>
</dbReference>
<protein>
    <recommendedName>
        <fullName evidence="5">Protein-lysine N-methyltransferase EFM5</fullName>
        <ecNumber evidence="5">2.1.1.-</ecNumber>
    </recommendedName>
    <alternativeName>
        <fullName evidence="5">Elongation factor methyltransferase 5</fullName>
    </alternativeName>
</protein>
<reference evidence="6" key="1">
    <citation type="journal article" date="2021" name="IMA Fungus">
        <title>Genomic characterization of three marine fungi, including Emericellopsis atlantica sp. nov. with signatures of a generalist lifestyle and marine biomass degradation.</title>
        <authorList>
            <person name="Hagestad O.C."/>
            <person name="Hou L."/>
            <person name="Andersen J.H."/>
            <person name="Hansen E.H."/>
            <person name="Altermark B."/>
            <person name="Li C."/>
            <person name="Kuhnert E."/>
            <person name="Cox R.J."/>
            <person name="Crous P.W."/>
            <person name="Spatafora J.W."/>
            <person name="Lail K."/>
            <person name="Amirebrahimi M."/>
            <person name="Lipzen A."/>
            <person name="Pangilinan J."/>
            <person name="Andreopoulos W."/>
            <person name="Hayes R.D."/>
            <person name="Ng V."/>
            <person name="Grigoriev I.V."/>
            <person name="Jackson S.A."/>
            <person name="Sutton T.D.S."/>
            <person name="Dobson A.D.W."/>
            <person name="Rama T."/>
        </authorList>
    </citation>
    <scope>NUCLEOTIDE SEQUENCE</scope>
    <source>
        <strain evidence="6">TRa3180A</strain>
    </source>
</reference>
<dbReference type="AlphaFoldDB" id="A0A9P7Z5S0"/>
<keyword evidence="2 5" id="KW-0963">Cytoplasm</keyword>
<comment type="subcellular location">
    <subcellularLocation>
        <location evidence="1 5">Cytoplasm</location>
    </subcellularLocation>
</comment>
<proteinExistence type="inferred from homology"/>
<dbReference type="PANTHER" id="PTHR13200:SF0">
    <property type="entry name" value="EEF1A LYSINE METHYLTRANSFERASE 1"/>
    <property type="match status" value="1"/>
</dbReference>
<dbReference type="EMBL" id="MU253828">
    <property type="protein sequence ID" value="KAG9245860.1"/>
    <property type="molecule type" value="Genomic_DNA"/>
</dbReference>
<dbReference type="Pfam" id="PF10237">
    <property type="entry name" value="N6-adenineMlase"/>
    <property type="match status" value="1"/>
</dbReference>
<keyword evidence="4 5" id="KW-0808">Transferase</keyword>
<dbReference type="GO" id="GO:0005737">
    <property type="term" value="C:cytoplasm"/>
    <property type="evidence" value="ECO:0007669"/>
    <property type="project" value="UniProtKB-SubCell"/>
</dbReference>
<organism evidence="6 7">
    <name type="scientific">Calycina marina</name>
    <dbReference type="NCBI Taxonomy" id="1763456"/>
    <lineage>
        <taxon>Eukaryota</taxon>
        <taxon>Fungi</taxon>
        <taxon>Dikarya</taxon>
        <taxon>Ascomycota</taxon>
        <taxon>Pezizomycotina</taxon>
        <taxon>Leotiomycetes</taxon>
        <taxon>Helotiales</taxon>
        <taxon>Pezizellaceae</taxon>
        <taxon>Calycina</taxon>
    </lineage>
</organism>
<evidence type="ECO:0000256" key="5">
    <source>
        <dbReference type="HAMAP-Rule" id="MF_03187"/>
    </source>
</evidence>
<keyword evidence="7" id="KW-1185">Reference proteome</keyword>
<evidence type="ECO:0000313" key="6">
    <source>
        <dbReference type="EMBL" id="KAG9245860.1"/>
    </source>
</evidence>
<evidence type="ECO:0000256" key="2">
    <source>
        <dbReference type="ARBA" id="ARBA00022490"/>
    </source>
</evidence>